<reference evidence="1" key="1">
    <citation type="submission" date="2019-08" db="EMBL/GenBank/DDBJ databases">
        <authorList>
            <person name="Kucharzyk K."/>
            <person name="Murdoch R.W."/>
            <person name="Higgins S."/>
            <person name="Loffler F."/>
        </authorList>
    </citation>
    <scope>NUCLEOTIDE SEQUENCE</scope>
</reference>
<proteinExistence type="predicted"/>
<dbReference type="AlphaFoldDB" id="A0A645JFK2"/>
<name>A0A645JFK2_9ZZZZ</name>
<organism evidence="1">
    <name type="scientific">bioreactor metagenome</name>
    <dbReference type="NCBI Taxonomy" id="1076179"/>
    <lineage>
        <taxon>unclassified sequences</taxon>
        <taxon>metagenomes</taxon>
        <taxon>ecological metagenomes</taxon>
    </lineage>
</organism>
<gene>
    <name evidence="1" type="ORF">SDC9_210224</name>
</gene>
<evidence type="ECO:0000313" key="1">
    <source>
        <dbReference type="EMBL" id="MPN62475.1"/>
    </source>
</evidence>
<comment type="caution">
    <text evidence="1">The sequence shown here is derived from an EMBL/GenBank/DDBJ whole genome shotgun (WGS) entry which is preliminary data.</text>
</comment>
<protein>
    <submittedName>
        <fullName evidence="1">Uncharacterized protein</fullName>
    </submittedName>
</protein>
<dbReference type="EMBL" id="VSSQ01140542">
    <property type="protein sequence ID" value="MPN62475.1"/>
    <property type="molecule type" value="Genomic_DNA"/>
</dbReference>
<sequence>MSGKVEKIETLLGHPKVSLPPFVQLIHTPYKQTERISRGEKKNHKISGRFRLIPVHHWVDEAPFYRIRLGKQHCRFNGCDDKSIIRLDYRIFWIMNRQKEHIAFSHRIIKHAHQLFCHFRRLDHYHILRLHITPPLPDLPA</sequence>
<accession>A0A645JFK2</accession>